<sequence length="186" mass="20708">MSRTAALLLACLAIVLAGCSSMLPDSNKEQVRPWKTYAEAEGDFKRIVPGRTTLAQLKALGFDPDKVPNMTILSHADLLRRLEAMVAFESSKLDPAIRKCVDARNACYAYHIEQQSLKREHVGNFFADFLNFRKDIKISGWSFDALILISNNVVVYKSWSGKPNISETELERHPLGPLQGAGSSLR</sequence>
<accession>A0A4Y9S3D9</accession>
<protein>
    <submittedName>
        <fullName evidence="2">Uncharacterized protein</fullName>
    </submittedName>
</protein>
<dbReference type="RefSeq" id="WP_135208456.1">
    <property type="nucleotide sequence ID" value="NZ_SPVF01000221.1"/>
</dbReference>
<dbReference type="EMBL" id="SPVF01000221">
    <property type="protein sequence ID" value="TFW16016.1"/>
    <property type="molecule type" value="Genomic_DNA"/>
</dbReference>
<comment type="caution">
    <text evidence="2">The sequence shown here is derived from an EMBL/GenBank/DDBJ whole genome shotgun (WGS) entry which is preliminary data.</text>
</comment>
<dbReference type="PROSITE" id="PS51257">
    <property type="entry name" value="PROKAR_LIPOPROTEIN"/>
    <property type="match status" value="1"/>
</dbReference>
<evidence type="ECO:0000313" key="2">
    <source>
        <dbReference type="EMBL" id="TFW16016.1"/>
    </source>
</evidence>
<evidence type="ECO:0000256" key="1">
    <source>
        <dbReference type="SAM" id="SignalP"/>
    </source>
</evidence>
<keyword evidence="1" id="KW-0732">Signal</keyword>
<gene>
    <name evidence="2" type="ORF">E4L96_17265</name>
</gene>
<proteinExistence type="predicted"/>
<dbReference type="AlphaFoldDB" id="A0A4Y9S3D9"/>
<organism evidence="2 3">
    <name type="scientific">Zemynaea arenosa</name>
    <dbReference type="NCBI Taxonomy" id="2561931"/>
    <lineage>
        <taxon>Bacteria</taxon>
        <taxon>Pseudomonadati</taxon>
        <taxon>Pseudomonadota</taxon>
        <taxon>Betaproteobacteria</taxon>
        <taxon>Burkholderiales</taxon>
        <taxon>Oxalobacteraceae</taxon>
        <taxon>Telluria group</taxon>
        <taxon>Zemynaea</taxon>
    </lineage>
</organism>
<dbReference type="OrthoDB" id="6979445at2"/>
<dbReference type="Proteomes" id="UP000298438">
    <property type="component" value="Unassembled WGS sequence"/>
</dbReference>
<reference evidence="2 3" key="1">
    <citation type="submission" date="2019-03" db="EMBL/GenBank/DDBJ databases">
        <title>Draft Genome Sequence of Massilia arenosa sp. nov., a Novel Massilia Species Isolated from a Sandy-loam Maize Soil.</title>
        <authorList>
            <person name="Raths R."/>
            <person name="Peta V."/>
            <person name="Bucking H."/>
        </authorList>
    </citation>
    <scope>NUCLEOTIDE SEQUENCE [LARGE SCALE GENOMIC DNA]</scope>
    <source>
        <strain evidence="2 3">MC02</strain>
    </source>
</reference>
<evidence type="ECO:0000313" key="3">
    <source>
        <dbReference type="Proteomes" id="UP000298438"/>
    </source>
</evidence>
<name>A0A4Y9S3D9_9BURK</name>
<feature type="signal peptide" evidence="1">
    <location>
        <begin position="1"/>
        <end position="17"/>
    </location>
</feature>
<keyword evidence="3" id="KW-1185">Reference proteome</keyword>
<feature type="chain" id="PRO_5021283658" evidence="1">
    <location>
        <begin position="18"/>
        <end position="186"/>
    </location>
</feature>